<dbReference type="SUPFAM" id="SSF53955">
    <property type="entry name" value="Lysozyme-like"/>
    <property type="match status" value="1"/>
</dbReference>
<gene>
    <name evidence="2" type="ORF">DFQ59_109132</name>
</gene>
<dbReference type="AlphaFoldDB" id="A0A369BYN0"/>
<keyword evidence="3" id="KW-1185">Reference proteome</keyword>
<accession>A0A369BYN0</accession>
<feature type="domain" description="Transglycosylase SLT" evidence="1">
    <location>
        <begin position="2"/>
        <end position="182"/>
    </location>
</feature>
<comment type="caution">
    <text evidence="2">The sequence shown here is derived from an EMBL/GenBank/DDBJ whole genome shotgun (WGS) entry which is preliminary data.</text>
</comment>
<name>A0A369BYN0_9GAMM</name>
<sequence length="195" mass="22552">MLVQALLLWSCSTTPPRNLNDSCAIFEEKGSWYRSAKASYERWGVPIDVQLAIIHQESRFVDDAKTPRGRLLWVIPWTRLSSAYGYAQATDGTWERYRRDTGNSGADRDDFDDVTDFIGWYGDLSHREAGIPKDDAYRQYLAYHEGQGGYLRGTWRDKAWLKRTARRVADRAGRYRQQLAGCEENLDSGGWLWPF</sequence>
<dbReference type="InterPro" id="IPR023346">
    <property type="entry name" value="Lysozyme-like_dom_sf"/>
</dbReference>
<dbReference type="OrthoDB" id="9789144at2"/>
<evidence type="ECO:0000259" key="1">
    <source>
        <dbReference type="Pfam" id="PF19489"/>
    </source>
</evidence>
<dbReference type="Gene3D" id="1.10.530.10">
    <property type="match status" value="1"/>
</dbReference>
<proteinExistence type="predicted"/>
<dbReference type="Proteomes" id="UP000252707">
    <property type="component" value="Unassembled WGS sequence"/>
</dbReference>
<organism evidence="2 3">
    <name type="scientific">Thioalbus denitrificans</name>
    <dbReference type="NCBI Taxonomy" id="547122"/>
    <lineage>
        <taxon>Bacteria</taxon>
        <taxon>Pseudomonadati</taxon>
        <taxon>Pseudomonadota</taxon>
        <taxon>Gammaproteobacteria</taxon>
        <taxon>Chromatiales</taxon>
        <taxon>Ectothiorhodospiraceae</taxon>
        <taxon>Thioalbus</taxon>
    </lineage>
</organism>
<dbReference type="Pfam" id="PF19489">
    <property type="entry name" value="SLT_4"/>
    <property type="match status" value="1"/>
</dbReference>
<dbReference type="InterPro" id="IPR045795">
    <property type="entry name" value="SLT_4"/>
</dbReference>
<reference evidence="2 3" key="1">
    <citation type="submission" date="2018-07" db="EMBL/GenBank/DDBJ databases">
        <title>Genomic Encyclopedia of Type Strains, Phase IV (KMG-IV): sequencing the most valuable type-strain genomes for metagenomic binning, comparative biology and taxonomic classification.</title>
        <authorList>
            <person name="Goeker M."/>
        </authorList>
    </citation>
    <scope>NUCLEOTIDE SEQUENCE [LARGE SCALE GENOMIC DNA]</scope>
    <source>
        <strain evidence="2 3">DSM 26407</strain>
    </source>
</reference>
<evidence type="ECO:0000313" key="2">
    <source>
        <dbReference type="EMBL" id="RCX26603.1"/>
    </source>
</evidence>
<dbReference type="EMBL" id="QPJY01000009">
    <property type="protein sequence ID" value="RCX26603.1"/>
    <property type="molecule type" value="Genomic_DNA"/>
</dbReference>
<protein>
    <recommendedName>
        <fullName evidence="1">Transglycosylase SLT domain-containing protein</fullName>
    </recommendedName>
</protein>
<evidence type="ECO:0000313" key="3">
    <source>
        <dbReference type="Proteomes" id="UP000252707"/>
    </source>
</evidence>